<dbReference type="BioCyc" id="HINF375063:G119K-997-MONOMER"/>
<reference evidence="1 2" key="1">
    <citation type="journal article" date="2007" name="Genome Biol.">
        <title>Characterization and modeling of the Haemophilus influenzae core and supragenomes based on the complete genomic sequences of Rd and 12 clinical nontypeable strains.</title>
        <authorList>
            <person name="Hogg J.S."/>
            <person name="Hu F.Z."/>
            <person name="Janto B."/>
            <person name="Boissy R."/>
            <person name="Hayes J."/>
            <person name="Keefe R."/>
            <person name="Post J.C."/>
            <person name="Ehrlich G.D."/>
        </authorList>
    </citation>
    <scope>NUCLEOTIDE SEQUENCE [LARGE SCALE GENOMIC DNA]</scope>
    <source>
        <strain evidence="1 2">22.4-21</strain>
    </source>
</reference>
<dbReference type="AlphaFoldDB" id="A4NXL4"/>
<dbReference type="EMBL" id="AAZJ01000004">
    <property type="protein sequence ID" value="EDK14150.1"/>
    <property type="molecule type" value="Genomic_DNA"/>
</dbReference>
<evidence type="ECO:0000313" key="2">
    <source>
        <dbReference type="Proteomes" id="UP000005596"/>
    </source>
</evidence>
<dbReference type="GO" id="GO:0003887">
    <property type="term" value="F:DNA-directed DNA polymerase activity"/>
    <property type="evidence" value="ECO:0007669"/>
    <property type="project" value="UniProtKB-EC"/>
</dbReference>
<keyword evidence="1" id="KW-0808">Transferase</keyword>
<keyword evidence="1" id="KW-0548">Nucleotidyltransferase</keyword>
<dbReference type="Proteomes" id="UP000005596">
    <property type="component" value="Unassembled WGS sequence"/>
</dbReference>
<organism evidence="1 2">
    <name type="scientific">Haemophilus influenzae 22.4-21</name>
    <dbReference type="NCBI Taxonomy" id="375063"/>
    <lineage>
        <taxon>Bacteria</taxon>
        <taxon>Pseudomonadati</taxon>
        <taxon>Pseudomonadota</taxon>
        <taxon>Gammaproteobacteria</taxon>
        <taxon>Pasteurellales</taxon>
        <taxon>Pasteurellaceae</taxon>
        <taxon>Haemophilus</taxon>
    </lineage>
</organism>
<name>A4NXL4_HAEIF</name>
<protein>
    <submittedName>
        <fullName evidence="1">DNA polymerase III subunits gamma and tau</fullName>
        <ecNumber evidence="1">2.7.7.7</ecNumber>
    </submittedName>
</protein>
<evidence type="ECO:0000313" key="1">
    <source>
        <dbReference type="EMBL" id="EDK14150.1"/>
    </source>
</evidence>
<dbReference type="EC" id="2.7.7.7" evidence="1"/>
<gene>
    <name evidence="1" type="ORF">CGSHiR3021_08641</name>
</gene>
<proteinExistence type="predicted"/>
<sequence length="29" mass="3247">MINLPELGGEKRLNNLGVDCYTLVNFEGH</sequence>
<accession>A4NXL4</accession>